<evidence type="ECO:0000256" key="1">
    <source>
        <dbReference type="SAM" id="Phobius"/>
    </source>
</evidence>
<keyword evidence="1" id="KW-0472">Membrane</keyword>
<evidence type="ECO:0000313" key="3">
    <source>
        <dbReference type="Proteomes" id="UP000499080"/>
    </source>
</evidence>
<protein>
    <recommendedName>
        <fullName evidence="4">Transmembrane protein</fullName>
    </recommendedName>
</protein>
<reference evidence="2 3" key="1">
    <citation type="journal article" date="2019" name="Sci. Rep.">
        <title>Orb-weaving spider Araneus ventricosus genome elucidates the spidroin gene catalogue.</title>
        <authorList>
            <person name="Kono N."/>
            <person name="Nakamura H."/>
            <person name="Ohtoshi R."/>
            <person name="Moran D.A.P."/>
            <person name="Shinohara A."/>
            <person name="Yoshida Y."/>
            <person name="Fujiwara M."/>
            <person name="Mori M."/>
            <person name="Tomita M."/>
            <person name="Arakawa K."/>
        </authorList>
    </citation>
    <scope>NUCLEOTIDE SEQUENCE [LARGE SCALE GENOMIC DNA]</scope>
</reference>
<dbReference type="EMBL" id="BGPR01019320">
    <property type="protein sequence ID" value="GBN81583.1"/>
    <property type="molecule type" value="Genomic_DNA"/>
</dbReference>
<evidence type="ECO:0008006" key="4">
    <source>
        <dbReference type="Google" id="ProtNLM"/>
    </source>
</evidence>
<dbReference type="AlphaFoldDB" id="A0A4Y2S0U7"/>
<name>A0A4Y2S0U7_ARAVE</name>
<comment type="caution">
    <text evidence="2">The sequence shown here is derived from an EMBL/GenBank/DDBJ whole genome shotgun (WGS) entry which is preliminary data.</text>
</comment>
<keyword evidence="3" id="KW-1185">Reference proteome</keyword>
<evidence type="ECO:0000313" key="2">
    <source>
        <dbReference type="EMBL" id="GBN81583.1"/>
    </source>
</evidence>
<keyword evidence="1" id="KW-0812">Transmembrane</keyword>
<gene>
    <name evidence="2" type="ORF">AVEN_270747_1</name>
</gene>
<accession>A0A4Y2S0U7</accession>
<keyword evidence="1" id="KW-1133">Transmembrane helix</keyword>
<proteinExistence type="predicted"/>
<dbReference type="Proteomes" id="UP000499080">
    <property type="component" value="Unassembled WGS sequence"/>
</dbReference>
<sequence length="190" mass="22346">MTKFLIVVYLYDLIPLAIFGYLLVLLYCTIRKDKLFVKKAFCQTERQQFEIKCTQTMQEKTDSYTEVTQNQFLAKSIQTVVIENDASTLVERRQSNTKCTQNVNEIRHNRHIQTLLLASYNKETQTSPHLCLDKEIQTEIIRNSSEVFLTSKKRKPKPKIPLTKEFVKYHQSKLNLQKSEKKIQVQAKIK</sequence>
<organism evidence="2 3">
    <name type="scientific">Araneus ventricosus</name>
    <name type="common">Orbweaver spider</name>
    <name type="synonym">Epeira ventricosa</name>
    <dbReference type="NCBI Taxonomy" id="182803"/>
    <lineage>
        <taxon>Eukaryota</taxon>
        <taxon>Metazoa</taxon>
        <taxon>Ecdysozoa</taxon>
        <taxon>Arthropoda</taxon>
        <taxon>Chelicerata</taxon>
        <taxon>Arachnida</taxon>
        <taxon>Araneae</taxon>
        <taxon>Araneomorphae</taxon>
        <taxon>Entelegynae</taxon>
        <taxon>Araneoidea</taxon>
        <taxon>Araneidae</taxon>
        <taxon>Araneus</taxon>
    </lineage>
</organism>
<feature type="transmembrane region" description="Helical" evidence="1">
    <location>
        <begin position="6"/>
        <end position="30"/>
    </location>
</feature>